<keyword evidence="2" id="KW-0812">Transmembrane</keyword>
<proteinExistence type="predicted"/>
<sequence>MNQAQMQEATDRLRKEEKKGEGSFASGLLFWAFVLSALYSYFFK</sequence>
<feature type="transmembrane region" description="Helical" evidence="2">
    <location>
        <begin position="21"/>
        <end position="42"/>
    </location>
</feature>
<keyword evidence="4" id="KW-1185">Reference proteome</keyword>
<protein>
    <recommendedName>
        <fullName evidence="5">YqzM family protein</fullName>
    </recommendedName>
</protein>
<dbReference type="EMBL" id="QICQ01000025">
    <property type="protein sequence ID" value="PXV79115.1"/>
    <property type="molecule type" value="Genomic_DNA"/>
</dbReference>
<feature type="region of interest" description="Disordered" evidence="1">
    <location>
        <begin position="1"/>
        <end position="21"/>
    </location>
</feature>
<organism evidence="3 4">
    <name type="scientific">Nitrosomonas eutropha</name>
    <dbReference type="NCBI Taxonomy" id="916"/>
    <lineage>
        <taxon>Bacteria</taxon>
        <taxon>Pseudomonadati</taxon>
        <taxon>Pseudomonadota</taxon>
        <taxon>Betaproteobacteria</taxon>
        <taxon>Nitrosomonadales</taxon>
        <taxon>Nitrosomonadaceae</taxon>
        <taxon>Nitrosomonas</taxon>
    </lineage>
</organism>
<evidence type="ECO:0000313" key="3">
    <source>
        <dbReference type="EMBL" id="PXV79115.1"/>
    </source>
</evidence>
<accession>A0ABX5MAR9</accession>
<evidence type="ECO:0000256" key="2">
    <source>
        <dbReference type="SAM" id="Phobius"/>
    </source>
</evidence>
<keyword evidence="2" id="KW-0472">Membrane</keyword>
<keyword evidence="2" id="KW-1133">Transmembrane helix</keyword>
<comment type="caution">
    <text evidence="3">The sequence shown here is derived from an EMBL/GenBank/DDBJ whole genome shotgun (WGS) entry which is preliminary data.</text>
</comment>
<dbReference type="RefSeq" id="WP_258333072.1">
    <property type="nucleotide sequence ID" value="NZ_QICQ01000025.1"/>
</dbReference>
<evidence type="ECO:0000256" key="1">
    <source>
        <dbReference type="SAM" id="MobiDB-lite"/>
    </source>
</evidence>
<gene>
    <name evidence="3" type="ORF">C8R14_12550</name>
</gene>
<evidence type="ECO:0008006" key="5">
    <source>
        <dbReference type="Google" id="ProtNLM"/>
    </source>
</evidence>
<evidence type="ECO:0000313" key="4">
    <source>
        <dbReference type="Proteomes" id="UP000247780"/>
    </source>
</evidence>
<feature type="compositionally biased region" description="Basic and acidic residues" evidence="1">
    <location>
        <begin position="9"/>
        <end position="21"/>
    </location>
</feature>
<name>A0ABX5MAR9_9PROT</name>
<dbReference type="Proteomes" id="UP000247780">
    <property type="component" value="Unassembled WGS sequence"/>
</dbReference>
<reference evidence="3 4" key="1">
    <citation type="submission" date="2018-04" db="EMBL/GenBank/DDBJ databases">
        <title>Active sludge and wastewater microbial communities from Klosterneuburg, Austria.</title>
        <authorList>
            <person name="Wagner M."/>
        </authorList>
    </citation>
    <scope>NUCLEOTIDE SEQUENCE [LARGE SCALE GENOMIC DNA]</scope>
    <source>
        <strain evidence="3 4">Nm 57</strain>
    </source>
</reference>